<gene>
    <name evidence="1" type="ORF">AAJCM20276_34360</name>
</gene>
<dbReference type="RefSeq" id="WP_145995960.1">
    <property type="nucleotide sequence ID" value="NZ_AP023326.1"/>
</dbReference>
<name>A0A6S6PVZ6_ACEAC</name>
<evidence type="ECO:0000313" key="2">
    <source>
        <dbReference type="Proteomes" id="UP000515220"/>
    </source>
</evidence>
<evidence type="ECO:0000313" key="1">
    <source>
        <dbReference type="EMBL" id="BCI68812.1"/>
    </source>
</evidence>
<dbReference type="AlphaFoldDB" id="A0A6S6PVZ6"/>
<dbReference type="Proteomes" id="UP000515220">
    <property type="component" value="Chromosome"/>
</dbReference>
<sequence>MIRSRIRRARQNSRRQARIARNINIKAARVSIQARQHTAARRGVVVRDRLVRVARAATGVTARAPHGNRDRLTP</sequence>
<reference evidence="1 2" key="1">
    <citation type="submission" date="2020-07" db="EMBL/GenBank/DDBJ databases">
        <title>Complete Genome Sequence of an acetic acid bacterium, Acetobacter aceti JCM20276.</title>
        <authorList>
            <person name="Hirose Y."/>
            <person name="Mihara H."/>
        </authorList>
    </citation>
    <scope>NUCLEOTIDE SEQUENCE [LARGE SCALE GENOMIC DNA]</scope>
    <source>
        <strain evidence="1 2">JCM20276</strain>
    </source>
</reference>
<protein>
    <submittedName>
        <fullName evidence="1">Uncharacterized protein</fullName>
    </submittedName>
</protein>
<organism evidence="1 2">
    <name type="scientific">Acetobacter aceti</name>
    <dbReference type="NCBI Taxonomy" id="435"/>
    <lineage>
        <taxon>Bacteria</taxon>
        <taxon>Pseudomonadati</taxon>
        <taxon>Pseudomonadota</taxon>
        <taxon>Alphaproteobacteria</taxon>
        <taxon>Acetobacterales</taxon>
        <taxon>Acetobacteraceae</taxon>
        <taxon>Acetobacter</taxon>
        <taxon>Acetobacter subgen. Acetobacter</taxon>
    </lineage>
</organism>
<accession>A0A6S6PVZ6</accession>
<proteinExistence type="predicted"/>
<dbReference type="EMBL" id="AP023326">
    <property type="protein sequence ID" value="BCI68812.1"/>
    <property type="molecule type" value="Genomic_DNA"/>
</dbReference>